<proteinExistence type="predicted"/>
<comment type="caution">
    <text evidence="1">The sequence shown here is derived from an EMBL/GenBank/DDBJ whole genome shotgun (WGS) entry which is preliminary data.</text>
</comment>
<dbReference type="AlphaFoldDB" id="W7TQ14"/>
<evidence type="ECO:0000313" key="2">
    <source>
        <dbReference type="Proteomes" id="UP000019335"/>
    </source>
</evidence>
<dbReference type="EMBL" id="AZIL01002059">
    <property type="protein sequence ID" value="EWM22839.1"/>
    <property type="molecule type" value="Genomic_DNA"/>
</dbReference>
<protein>
    <submittedName>
        <fullName evidence="1">Uncharacterized protein</fullName>
    </submittedName>
</protein>
<keyword evidence="2" id="KW-1185">Reference proteome</keyword>
<accession>W7TQ14</accession>
<dbReference type="Proteomes" id="UP000019335">
    <property type="component" value="Chromosome 20"/>
</dbReference>
<evidence type="ECO:0000313" key="1">
    <source>
        <dbReference type="EMBL" id="EWM22839.1"/>
    </source>
</evidence>
<reference evidence="1 2" key="1">
    <citation type="journal article" date="2014" name="Mol. Plant">
        <title>Chromosome Scale Genome Assembly and Transcriptome Profiling of Nannochloropsis gaditana in Nitrogen Depletion.</title>
        <authorList>
            <person name="Corteggiani Carpinelli E."/>
            <person name="Telatin A."/>
            <person name="Vitulo N."/>
            <person name="Forcato C."/>
            <person name="D'Angelo M."/>
            <person name="Schiavon R."/>
            <person name="Vezzi A."/>
            <person name="Giacometti G.M."/>
            <person name="Morosinotto T."/>
            <person name="Valle G."/>
        </authorList>
    </citation>
    <scope>NUCLEOTIDE SEQUENCE [LARGE SCALE GENOMIC DNA]</scope>
    <source>
        <strain evidence="1 2">B-31</strain>
    </source>
</reference>
<name>W7TQ14_9STRA</name>
<sequence>MTPRKMRGSPSMTELTIQCNIYPWILQHNWFEFKLTDCIILLTTPMDATNEILRCVPNPVKENVYPSSQENTLMNDGRSSSAPSLVDVAVRLPPAFTFVPNASTGGAPASGARVVRSATWQGGAPADIVIGVKTIRRRTRRSAAV</sequence>
<gene>
    <name evidence="1" type="ORF">Naga_100295g5</name>
</gene>
<organism evidence="1 2">
    <name type="scientific">Nannochloropsis gaditana</name>
    <dbReference type="NCBI Taxonomy" id="72520"/>
    <lineage>
        <taxon>Eukaryota</taxon>
        <taxon>Sar</taxon>
        <taxon>Stramenopiles</taxon>
        <taxon>Ochrophyta</taxon>
        <taxon>Eustigmatophyceae</taxon>
        <taxon>Eustigmatales</taxon>
        <taxon>Monodopsidaceae</taxon>
        <taxon>Nannochloropsis</taxon>
    </lineage>
</organism>